<comment type="caution">
    <text evidence="3">The sequence shown here is derived from an EMBL/GenBank/DDBJ whole genome shotgun (WGS) entry which is preliminary data.</text>
</comment>
<feature type="compositionally biased region" description="Polar residues" evidence="2">
    <location>
        <begin position="167"/>
        <end position="181"/>
    </location>
</feature>
<evidence type="ECO:0000313" key="5">
    <source>
        <dbReference type="Proteomes" id="UP000602510"/>
    </source>
</evidence>
<reference evidence="3" key="1">
    <citation type="submission" date="2020-04" db="EMBL/GenBank/DDBJ databases">
        <title>Hybrid Assembly of Korean Phytophthora infestans isolates.</title>
        <authorList>
            <person name="Prokchorchik M."/>
            <person name="Lee Y."/>
            <person name="Seo J."/>
            <person name="Cho J.-H."/>
            <person name="Park Y.-E."/>
            <person name="Jang D.-C."/>
            <person name="Im J.-S."/>
            <person name="Choi J.-G."/>
            <person name="Park H.-J."/>
            <person name="Lee G.-B."/>
            <person name="Lee Y.-G."/>
            <person name="Hong S.-Y."/>
            <person name="Cho K."/>
            <person name="Sohn K.H."/>
        </authorList>
    </citation>
    <scope>NUCLEOTIDE SEQUENCE</scope>
    <source>
        <strain evidence="3">KR_1_A1</strain>
        <strain evidence="4">KR_2_A2</strain>
    </source>
</reference>
<feature type="compositionally biased region" description="Basic residues" evidence="2">
    <location>
        <begin position="321"/>
        <end position="334"/>
    </location>
</feature>
<dbReference type="EMBL" id="WSZM01000673">
    <property type="protein sequence ID" value="KAF4030505.1"/>
    <property type="molecule type" value="Genomic_DNA"/>
</dbReference>
<keyword evidence="1" id="KW-0175">Coiled coil</keyword>
<dbReference type="Proteomes" id="UP000704712">
    <property type="component" value="Unassembled WGS sequence"/>
</dbReference>
<evidence type="ECO:0000256" key="2">
    <source>
        <dbReference type="SAM" id="MobiDB-lite"/>
    </source>
</evidence>
<dbReference type="EMBL" id="JAACNO010001937">
    <property type="protein sequence ID" value="KAF4136496.1"/>
    <property type="molecule type" value="Genomic_DNA"/>
</dbReference>
<feature type="coiled-coil region" evidence="1">
    <location>
        <begin position="129"/>
        <end position="163"/>
    </location>
</feature>
<dbReference type="Proteomes" id="UP000602510">
    <property type="component" value="Unassembled WGS sequence"/>
</dbReference>
<dbReference type="AlphaFoldDB" id="A0A833SMT7"/>
<keyword evidence="5" id="KW-1185">Reference proteome</keyword>
<gene>
    <name evidence="3" type="ORF">GN244_ATG17717</name>
    <name evidence="4" type="ORF">GN958_ATG14312</name>
</gene>
<accession>A0A833SMT7</accession>
<protein>
    <submittedName>
        <fullName evidence="3">Uncharacterized protein</fullName>
    </submittedName>
</protein>
<evidence type="ECO:0000313" key="4">
    <source>
        <dbReference type="EMBL" id="KAF4136496.1"/>
    </source>
</evidence>
<name>A0A833SMT7_PHYIN</name>
<feature type="region of interest" description="Disordered" evidence="2">
    <location>
        <begin position="315"/>
        <end position="334"/>
    </location>
</feature>
<organism evidence="3 5">
    <name type="scientific">Phytophthora infestans</name>
    <name type="common">Potato late blight agent</name>
    <name type="synonym">Botrytis infestans</name>
    <dbReference type="NCBI Taxonomy" id="4787"/>
    <lineage>
        <taxon>Eukaryota</taxon>
        <taxon>Sar</taxon>
        <taxon>Stramenopiles</taxon>
        <taxon>Oomycota</taxon>
        <taxon>Peronosporomycetes</taxon>
        <taxon>Peronosporales</taxon>
        <taxon>Peronosporaceae</taxon>
        <taxon>Phytophthora</taxon>
    </lineage>
</organism>
<proteinExistence type="predicted"/>
<feature type="region of interest" description="Disordered" evidence="2">
    <location>
        <begin position="167"/>
        <end position="190"/>
    </location>
</feature>
<evidence type="ECO:0000313" key="3">
    <source>
        <dbReference type="EMBL" id="KAF4030505.1"/>
    </source>
</evidence>
<sequence>MIEVEGDAAFEAFPGESFRFGVEHVDGVGEIWLENQSSKKRWKCEVTDVEEFAPADVVLPQKTVLHYVAASLRVSAAANAANFGPKLVREDNDETLRLEVLIKLGVADFAWAPKYIFPMSLVARSPPSIEAQAEQITVLTTQVQELQQEVNTLKQQMQTMLKAQATAASAPTRSNVAHSTPPSLPPAPVEPGNVVVMESEATVSTPSRTDKVWSDIIGQSHHKLVQTDEYRETRNPLGMTMRSHRQHTCKVCSVLRSSRKRAALSSRYCRECTERHNGGMVFLCDRARPHDPEEYRNATCSQIWHLMWNNGENIPQTGKKSSIRMRKKLKTDSE</sequence>
<evidence type="ECO:0000256" key="1">
    <source>
        <dbReference type="SAM" id="Coils"/>
    </source>
</evidence>